<comment type="caution">
    <text evidence="1">The sequence shown here is derived from an EMBL/GenBank/DDBJ whole genome shotgun (WGS) entry which is preliminary data.</text>
</comment>
<keyword evidence="2" id="KW-1185">Reference proteome</keyword>
<accession>A0ACB9WCK8</accession>
<feature type="non-terminal residue" evidence="1">
    <location>
        <position position="164"/>
    </location>
</feature>
<name>A0ACB9WCK8_CHAAC</name>
<dbReference type="Proteomes" id="UP001057452">
    <property type="component" value="Chromosome 16"/>
</dbReference>
<feature type="non-terminal residue" evidence="1">
    <location>
        <position position="1"/>
    </location>
</feature>
<protein>
    <submittedName>
        <fullName evidence="1">Uncharacterized protein</fullName>
    </submittedName>
</protein>
<organism evidence="1 2">
    <name type="scientific">Chaenocephalus aceratus</name>
    <name type="common">Blackfin icefish</name>
    <name type="synonym">Chaenichthys aceratus</name>
    <dbReference type="NCBI Taxonomy" id="36190"/>
    <lineage>
        <taxon>Eukaryota</taxon>
        <taxon>Metazoa</taxon>
        <taxon>Chordata</taxon>
        <taxon>Craniata</taxon>
        <taxon>Vertebrata</taxon>
        <taxon>Euteleostomi</taxon>
        <taxon>Actinopterygii</taxon>
        <taxon>Neopterygii</taxon>
        <taxon>Teleostei</taxon>
        <taxon>Neoteleostei</taxon>
        <taxon>Acanthomorphata</taxon>
        <taxon>Eupercaria</taxon>
        <taxon>Perciformes</taxon>
        <taxon>Notothenioidei</taxon>
        <taxon>Channichthyidae</taxon>
        <taxon>Chaenocephalus</taxon>
    </lineage>
</organism>
<evidence type="ECO:0000313" key="1">
    <source>
        <dbReference type="EMBL" id="KAI4810812.1"/>
    </source>
</evidence>
<evidence type="ECO:0000313" key="2">
    <source>
        <dbReference type="Proteomes" id="UP001057452"/>
    </source>
</evidence>
<reference evidence="1" key="1">
    <citation type="submission" date="2022-05" db="EMBL/GenBank/DDBJ databases">
        <title>Chromosome-level genome of Chaenocephalus aceratus.</title>
        <authorList>
            <person name="Park H."/>
        </authorList>
    </citation>
    <scope>NUCLEOTIDE SEQUENCE</scope>
    <source>
        <strain evidence="1">KU_202001</strain>
    </source>
</reference>
<dbReference type="EMBL" id="CM043800">
    <property type="protein sequence ID" value="KAI4810812.1"/>
    <property type="molecule type" value="Genomic_DNA"/>
</dbReference>
<sequence>GQGDRVLAHYWWLLANDNNGIEECEQQCSLLSSDALRTEGWQRADTVARPPELAMPERAPIAPHGSTRSRCCMCGLQDKQRPNEHEKIQVVGPKELRYPGPQSLGPEQWPRDRQLSPAAFLQNYSEESESVGDVSRHPGASNMLGVWENVKLRTWCSDARGEQR</sequence>
<gene>
    <name evidence="1" type="ORF">KUCAC02_013742</name>
</gene>
<proteinExistence type="predicted"/>